<dbReference type="PANTHER" id="PTHR43448">
    <property type="entry name" value="PROTOHEME IX FARNESYLTRANSFERASE, MITOCHONDRIAL"/>
    <property type="match status" value="1"/>
</dbReference>
<name>A0A2R4X1C8_9EURY</name>
<dbReference type="GO" id="GO:0008495">
    <property type="term" value="F:protoheme IX farnesyltransferase activity"/>
    <property type="evidence" value="ECO:0007669"/>
    <property type="project" value="UniProtKB-UniRule"/>
</dbReference>
<keyword evidence="5 11" id="KW-0808">Transferase</keyword>
<dbReference type="GeneID" id="36512377"/>
<accession>A0A2R4X1C8</accession>
<evidence type="ECO:0000256" key="2">
    <source>
        <dbReference type="ARBA" id="ARBA00004651"/>
    </source>
</evidence>
<comment type="similarity">
    <text evidence="11">Belongs to the UbiA prenyltransferase family. Protoheme IX farnesyltransferase subfamily.</text>
</comment>
<dbReference type="AlphaFoldDB" id="A0A2R4X1C8"/>
<feature type="transmembrane region" description="Helical" evidence="11">
    <location>
        <begin position="334"/>
        <end position="352"/>
    </location>
</feature>
<feature type="transmembrane region" description="Helical" evidence="11">
    <location>
        <begin position="406"/>
        <end position="425"/>
    </location>
</feature>
<dbReference type="NCBIfam" id="TIGR01473">
    <property type="entry name" value="cyoE_ctaB"/>
    <property type="match status" value="1"/>
</dbReference>
<dbReference type="InterPro" id="IPR000537">
    <property type="entry name" value="UbiA_prenyltransferase"/>
</dbReference>
<dbReference type="PANTHER" id="PTHR43448:SF2">
    <property type="entry name" value="PROTOHEME IX FARNESYLTRANSFERASE, MITOCHONDRIAL"/>
    <property type="match status" value="1"/>
</dbReference>
<reference evidence="13 14" key="1">
    <citation type="submission" date="2018-04" db="EMBL/GenBank/DDBJ databases">
        <title>Halococcoides cellulosivorans gen. nov., sp. nov., an extremely halophilic cellulose-utilizing haloarchaeon from hypersaline lakes.</title>
        <authorList>
            <person name="Sorokin D.Y."/>
            <person name="Toshchakov S.V."/>
            <person name="Samarov N.I."/>
            <person name="Korzhenkov A."/>
            <person name="Kublanov I.V."/>
        </authorList>
    </citation>
    <scope>NUCLEOTIDE SEQUENCE [LARGE SCALE GENOMIC DNA]</scope>
    <source>
        <strain evidence="13 14">HArcel1</strain>
    </source>
</reference>
<dbReference type="Gene3D" id="1.10.357.140">
    <property type="entry name" value="UbiA prenyltransferase"/>
    <property type="match status" value="1"/>
</dbReference>
<feature type="transmembrane region" description="Helical" evidence="11">
    <location>
        <begin position="256"/>
        <end position="277"/>
    </location>
</feature>
<feature type="transmembrane region" description="Helical" evidence="11">
    <location>
        <begin position="383"/>
        <end position="400"/>
    </location>
</feature>
<evidence type="ECO:0000313" key="14">
    <source>
        <dbReference type="Proteomes" id="UP000244727"/>
    </source>
</evidence>
<protein>
    <recommendedName>
        <fullName evidence="11">Protoheme IX farnesyltransferase</fullName>
        <ecNumber evidence="11">2.5.1.141</ecNumber>
    </recommendedName>
    <alternativeName>
        <fullName evidence="11">Heme B farnesyltransferase</fullName>
    </alternativeName>
    <alternativeName>
        <fullName evidence="11">Heme O synthase</fullName>
    </alternativeName>
</protein>
<dbReference type="UniPathway" id="UPA00834">
    <property type="reaction ID" value="UER00712"/>
</dbReference>
<feature type="transmembrane region" description="Helical" evidence="11">
    <location>
        <begin position="122"/>
        <end position="144"/>
    </location>
</feature>
<dbReference type="CDD" id="cd13957">
    <property type="entry name" value="PT_UbiA_Cox10"/>
    <property type="match status" value="1"/>
</dbReference>
<dbReference type="HAMAP" id="MF_00154">
    <property type="entry name" value="CyoE_CtaB"/>
    <property type="match status" value="1"/>
</dbReference>
<feature type="transmembrane region" description="Helical" evidence="11">
    <location>
        <begin position="309"/>
        <end position="328"/>
    </location>
</feature>
<evidence type="ECO:0000256" key="11">
    <source>
        <dbReference type="HAMAP-Rule" id="MF_00154"/>
    </source>
</evidence>
<keyword evidence="9 11" id="KW-0472">Membrane</keyword>
<keyword evidence="14" id="KW-1185">Reference proteome</keyword>
<evidence type="ECO:0000256" key="3">
    <source>
        <dbReference type="ARBA" id="ARBA00004919"/>
    </source>
</evidence>
<dbReference type="EC" id="2.5.1.141" evidence="11"/>
<evidence type="ECO:0000256" key="6">
    <source>
        <dbReference type="ARBA" id="ARBA00022692"/>
    </source>
</evidence>
<dbReference type="Pfam" id="PF01040">
    <property type="entry name" value="UbiA"/>
    <property type="match status" value="1"/>
</dbReference>
<comment type="subcellular location">
    <subcellularLocation>
        <location evidence="2 11">Cell membrane</location>
        <topology evidence="2 11">Multi-pass membrane protein</topology>
    </subcellularLocation>
</comment>
<dbReference type="GO" id="GO:0005886">
    <property type="term" value="C:plasma membrane"/>
    <property type="evidence" value="ECO:0007669"/>
    <property type="project" value="UniProtKB-SubCell"/>
</dbReference>
<dbReference type="InterPro" id="IPR044878">
    <property type="entry name" value="UbiA_sf"/>
</dbReference>
<feature type="transmembrane region" description="Helical" evidence="11">
    <location>
        <begin position="437"/>
        <end position="458"/>
    </location>
</feature>
<evidence type="ECO:0000256" key="9">
    <source>
        <dbReference type="ARBA" id="ARBA00023136"/>
    </source>
</evidence>
<feature type="transmembrane region" description="Helical" evidence="11">
    <location>
        <begin position="89"/>
        <end position="110"/>
    </location>
</feature>
<sequence>MTQRVVTRFVGGLVAAISGLYLLIVLGATQSLTGAADACRSWPGCHGTLAIGSVDLGIVWAHRFAAAAVGVLIVALAALAWLHGEPRRVRVALTGAALLYPVQIGIGAVLAVRGSVGSTGGAAVHLGVALVIFTALVAALAWTLEARTADRPSRESSGPSRRGDRDPGPVTTGPLATLRAYLTLTKPKLMWLLGLVAAASMALAAGPDLAVQTVVFTLTGGVLAIGASGTFNHVLERDVDQEMNRTADRPLPTAEIPVRNAVAFGLVLTALSLVTFWQVGVLATALGAIAIAFYSIGYTLVLKPNTVQNTVIGGFAGALPALIGWAAVTGTVGWGGLALGGVIFLWTPAHFYNLALAYRDDYAAADIPMMPVVRGNATTRKHVLGWLGATLVGAVALGAIGGLGPLYAVVTAAVGAVFLVAVVRLHAERDRPAAMRAFHASNAFLGLLLVTVAIDALVV</sequence>
<evidence type="ECO:0000313" key="13">
    <source>
        <dbReference type="EMBL" id="AWB27598.1"/>
    </source>
</evidence>
<comment type="catalytic activity">
    <reaction evidence="10 11">
        <text>heme b + (2E,6E)-farnesyl diphosphate + H2O = Fe(II)-heme o + diphosphate</text>
        <dbReference type="Rhea" id="RHEA:28070"/>
        <dbReference type="ChEBI" id="CHEBI:15377"/>
        <dbReference type="ChEBI" id="CHEBI:33019"/>
        <dbReference type="ChEBI" id="CHEBI:60344"/>
        <dbReference type="ChEBI" id="CHEBI:60530"/>
        <dbReference type="ChEBI" id="CHEBI:175763"/>
        <dbReference type="EC" id="2.5.1.141"/>
    </reaction>
</comment>
<comment type="similarity">
    <text evidence="4">In the C-terminal section; belongs to the UbiA prenyltransferase family. Protoheme IX farnesyltransferase subfamily.</text>
</comment>
<evidence type="ECO:0000256" key="5">
    <source>
        <dbReference type="ARBA" id="ARBA00022679"/>
    </source>
</evidence>
<dbReference type="RefSeq" id="WP_108382013.1">
    <property type="nucleotide sequence ID" value="NZ_CP028858.1"/>
</dbReference>
<keyword evidence="11" id="KW-1003">Cell membrane</keyword>
<dbReference type="InterPro" id="IPR006369">
    <property type="entry name" value="Protohaem_IX_farnesylTrfase"/>
</dbReference>
<evidence type="ECO:0000256" key="12">
    <source>
        <dbReference type="SAM" id="MobiDB-lite"/>
    </source>
</evidence>
<evidence type="ECO:0000256" key="1">
    <source>
        <dbReference type="ARBA" id="ARBA00004019"/>
    </source>
</evidence>
<comment type="pathway">
    <text evidence="3 11">Porphyrin-containing compound metabolism; heme O biosynthesis; heme O from protoheme: step 1/1.</text>
</comment>
<feature type="transmembrane region" description="Helical" evidence="11">
    <location>
        <begin position="59"/>
        <end position="82"/>
    </location>
</feature>
<keyword evidence="6 11" id="KW-0812">Transmembrane</keyword>
<dbReference type="NCBIfam" id="NF003349">
    <property type="entry name" value="PRK04375.1-2"/>
    <property type="match status" value="1"/>
</dbReference>
<keyword evidence="7 11" id="KW-1133">Transmembrane helix</keyword>
<gene>
    <name evidence="11" type="primary">ctaB</name>
    <name evidence="13" type="ORF">HARCEL1_07680</name>
</gene>
<dbReference type="GO" id="GO:0048034">
    <property type="term" value="P:heme O biosynthetic process"/>
    <property type="evidence" value="ECO:0007669"/>
    <property type="project" value="UniProtKB-UniRule"/>
</dbReference>
<proteinExistence type="inferred from homology"/>
<feature type="transmembrane region" description="Helical" evidence="11">
    <location>
        <begin position="283"/>
        <end position="302"/>
    </location>
</feature>
<dbReference type="KEGG" id="harc:HARCEL1_07680"/>
<evidence type="ECO:0000256" key="8">
    <source>
        <dbReference type="ARBA" id="ARBA00023133"/>
    </source>
</evidence>
<feature type="transmembrane region" description="Helical" evidence="11">
    <location>
        <begin position="189"/>
        <end position="207"/>
    </location>
</feature>
<comment type="function">
    <text evidence="1 11">Converts heme B (protoheme IX) to heme O by substitution of the vinyl group on carbon 2 of heme B porphyrin ring with a hydroxyethyl farnesyl side group.</text>
</comment>
<dbReference type="EMBL" id="CP028858">
    <property type="protein sequence ID" value="AWB27598.1"/>
    <property type="molecule type" value="Genomic_DNA"/>
</dbReference>
<keyword evidence="8 11" id="KW-0350">Heme biosynthesis</keyword>
<comment type="caution">
    <text evidence="11">Lacks conserved residue(s) required for the propagation of feature annotation.</text>
</comment>
<organism evidence="13 14">
    <name type="scientific">Halococcoides cellulosivorans</name>
    <dbReference type="NCBI Taxonomy" id="1679096"/>
    <lineage>
        <taxon>Archaea</taxon>
        <taxon>Methanobacteriati</taxon>
        <taxon>Methanobacteriota</taxon>
        <taxon>Stenosarchaea group</taxon>
        <taxon>Halobacteria</taxon>
        <taxon>Halobacteriales</taxon>
        <taxon>Haloarculaceae</taxon>
        <taxon>Halococcoides</taxon>
    </lineage>
</organism>
<feature type="region of interest" description="Disordered" evidence="12">
    <location>
        <begin position="150"/>
        <end position="172"/>
    </location>
</feature>
<comment type="miscellaneous">
    <text evidence="11">Carbon 2 of the heme B porphyrin ring is defined according to the Fischer nomenclature.</text>
</comment>
<evidence type="ECO:0000256" key="7">
    <source>
        <dbReference type="ARBA" id="ARBA00022989"/>
    </source>
</evidence>
<feature type="transmembrane region" description="Helical" evidence="11">
    <location>
        <begin position="213"/>
        <end position="235"/>
    </location>
</feature>
<evidence type="ECO:0000256" key="4">
    <source>
        <dbReference type="ARBA" id="ARBA00010223"/>
    </source>
</evidence>
<dbReference type="Proteomes" id="UP000244727">
    <property type="component" value="Chromosome"/>
</dbReference>
<evidence type="ECO:0000256" key="10">
    <source>
        <dbReference type="ARBA" id="ARBA00047690"/>
    </source>
</evidence>